<dbReference type="InterPro" id="IPR036188">
    <property type="entry name" value="FAD/NAD-bd_sf"/>
</dbReference>
<dbReference type="InterPro" id="IPR039650">
    <property type="entry name" value="HdrA-like"/>
</dbReference>
<dbReference type="SUPFAM" id="SSF51905">
    <property type="entry name" value="FAD/NAD(P)-binding domain"/>
    <property type="match status" value="1"/>
</dbReference>
<reference evidence="6 7" key="1">
    <citation type="submission" date="2019-02" db="EMBL/GenBank/DDBJ databases">
        <title>Genomic Encyclopedia of Type Strains, Phase IV (KMG-IV): sequencing the most valuable type-strain genomes for metagenomic binning, comparative biology and taxonomic classification.</title>
        <authorList>
            <person name="Goeker M."/>
        </authorList>
    </citation>
    <scope>NUCLEOTIDE SEQUENCE [LARGE SCALE GENOMIC DNA]</scope>
    <source>
        <strain evidence="6 7">DSM 18116</strain>
    </source>
</reference>
<dbReference type="EMBL" id="SGXA01000001">
    <property type="protein sequence ID" value="RZS76226.1"/>
    <property type="molecule type" value="Genomic_DNA"/>
</dbReference>
<name>A0A4Q7N5B1_9BACT</name>
<gene>
    <name evidence="6" type="ORF">EV199_2105</name>
</gene>
<dbReference type="PANTHER" id="PTHR43498">
    <property type="entry name" value="FERREDOXIN:COB-COM HETERODISULFIDE REDUCTASE SUBUNIT A"/>
    <property type="match status" value="1"/>
</dbReference>
<organism evidence="6 7">
    <name type="scientific">Pseudobacter ginsenosidimutans</name>
    <dbReference type="NCBI Taxonomy" id="661488"/>
    <lineage>
        <taxon>Bacteria</taxon>
        <taxon>Pseudomonadati</taxon>
        <taxon>Bacteroidota</taxon>
        <taxon>Chitinophagia</taxon>
        <taxon>Chitinophagales</taxon>
        <taxon>Chitinophagaceae</taxon>
        <taxon>Pseudobacter</taxon>
    </lineage>
</organism>
<keyword evidence="7" id="KW-1185">Reference proteome</keyword>
<evidence type="ECO:0000313" key="6">
    <source>
        <dbReference type="EMBL" id="RZS76226.1"/>
    </source>
</evidence>
<dbReference type="GO" id="GO:0051539">
    <property type="term" value="F:4 iron, 4 sulfur cluster binding"/>
    <property type="evidence" value="ECO:0007669"/>
    <property type="project" value="UniProtKB-KW"/>
</dbReference>
<evidence type="ECO:0000256" key="1">
    <source>
        <dbReference type="ARBA" id="ARBA00022485"/>
    </source>
</evidence>
<dbReference type="PANTHER" id="PTHR43498:SF1">
    <property type="entry name" value="COB--COM HETERODISULFIDE REDUCTASE IRON-SULFUR SUBUNIT A"/>
    <property type="match status" value="1"/>
</dbReference>
<keyword evidence="2" id="KW-0479">Metal-binding</keyword>
<dbReference type="Gene3D" id="3.50.50.60">
    <property type="entry name" value="FAD/NAD(P)-binding domain"/>
    <property type="match status" value="1"/>
</dbReference>
<dbReference type="Pfam" id="PF12831">
    <property type="entry name" value="FAD_oxidored"/>
    <property type="match status" value="1"/>
</dbReference>
<sequence length="758" mass="84703">MIFSEGGEKRALALEQLETELVIVGGGVSGVCAAITAARRGVKVVLLQDRPVLGGNASSEVRLWMLGATSHMGNNNRWAREGGVVDELMVENMYRNKEGNPLIFDTVMLDMVKSEPNITLLLNTAVYHLEKSTADEISAVKAFCSQNSTEYFVKAPLFVDASGDGIVGFLAGAAFRMGAESKDEFGEKFAPSKEYGELLGHSLYFYSKDAGRPVKFVPPSYALQDITTIPRFKNFNTREYGCKLWWLEYGGRLDTVHDTEKIKWELWKVAYGAWNYIKNSGNFPEAENLTLEWVGTIPGKRESRRFEGEYMLKQQDIVEQRHHDDAVAFGGWSIDLHPADGVFSEKPGCNQWHSKGLYQIPYRSLYSRNIKNLFLAGRIISATHVAFGSSRVMATAAHAAQAVAMAAVICLDKKVWPAEIYHKQYIGTLQTELLKSGHHIPGLLLNDGKELVKQATITASSELVLKELPESKLLKSLETAVAQMVPLKAGKVQDFIFHAEGNAATQLEVELRISSKPFNHTPDVTLERKTIPIHPGRNCINISFDAVMQEQAYAFITFLKNPDIQLHFSTKRVTGVLSVFNSINKAVSNYGKQTPPEDLGVDEFEFWCPKRRPDGENIAFKYPSGIDLFRAVNIANGIDRPVASPNAWVADFNDPNPNLTISWNEKKQISSIDLLFDTDYDHPMESVLMGHPEDVMPFCVRNYTVKDEQGNIIYQQKENYQTMNKIRLPQPLSTSSLTIEVEHPSADVPAAIFSVRCY</sequence>
<comment type="caution">
    <text evidence="6">The sequence shown here is derived from an EMBL/GenBank/DDBJ whole genome shotgun (WGS) entry which is preliminary data.</text>
</comment>
<evidence type="ECO:0000256" key="4">
    <source>
        <dbReference type="ARBA" id="ARBA00023004"/>
    </source>
</evidence>
<accession>A0A4Q7N5B1</accession>
<evidence type="ECO:0000256" key="3">
    <source>
        <dbReference type="ARBA" id="ARBA00023002"/>
    </source>
</evidence>
<keyword evidence="3" id="KW-0560">Oxidoreductase</keyword>
<keyword evidence="5" id="KW-0411">Iron-sulfur</keyword>
<dbReference type="OrthoDB" id="9780658at2"/>
<keyword evidence="1" id="KW-0004">4Fe-4S</keyword>
<evidence type="ECO:0000256" key="5">
    <source>
        <dbReference type="ARBA" id="ARBA00023014"/>
    </source>
</evidence>
<protein>
    <submittedName>
        <fullName evidence="6">FAD dependent oxidoreductase</fullName>
    </submittedName>
</protein>
<dbReference type="GO" id="GO:0016491">
    <property type="term" value="F:oxidoreductase activity"/>
    <property type="evidence" value="ECO:0007669"/>
    <property type="project" value="UniProtKB-KW"/>
</dbReference>
<evidence type="ECO:0000256" key="2">
    <source>
        <dbReference type="ARBA" id="ARBA00022723"/>
    </source>
</evidence>
<proteinExistence type="predicted"/>
<dbReference type="RefSeq" id="WP_130540537.1">
    <property type="nucleotide sequence ID" value="NZ_CP042431.1"/>
</dbReference>
<evidence type="ECO:0000313" key="7">
    <source>
        <dbReference type="Proteomes" id="UP000293874"/>
    </source>
</evidence>
<keyword evidence="4" id="KW-0408">Iron</keyword>
<dbReference type="AlphaFoldDB" id="A0A4Q7N5B1"/>
<dbReference type="GO" id="GO:0046872">
    <property type="term" value="F:metal ion binding"/>
    <property type="evidence" value="ECO:0007669"/>
    <property type="project" value="UniProtKB-KW"/>
</dbReference>
<dbReference type="Proteomes" id="UP000293874">
    <property type="component" value="Unassembled WGS sequence"/>
</dbReference>